<reference evidence="2" key="1">
    <citation type="submission" date="2015-10" db="EMBL/GenBank/DDBJ databases">
        <authorList>
            <person name="Gilbert D.G."/>
        </authorList>
    </citation>
    <scope>NUCLEOTIDE SEQUENCE</scope>
</reference>
<name>A0A160TJQ4_9ZZZZ</name>
<organism evidence="2">
    <name type="scientific">hydrothermal vent metagenome</name>
    <dbReference type="NCBI Taxonomy" id="652676"/>
    <lineage>
        <taxon>unclassified sequences</taxon>
        <taxon>metagenomes</taxon>
        <taxon>ecological metagenomes</taxon>
    </lineage>
</organism>
<dbReference type="GO" id="GO:0047570">
    <property type="term" value="F:3-oxoadipate enol-lactonase activity"/>
    <property type="evidence" value="ECO:0007669"/>
    <property type="project" value="UniProtKB-EC"/>
</dbReference>
<dbReference type="Gene3D" id="3.40.50.1820">
    <property type="entry name" value="alpha/beta hydrolase"/>
    <property type="match status" value="1"/>
</dbReference>
<dbReference type="PANTHER" id="PTHR43798">
    <property type="entry name" value="MONOACYLGLYCEROL LIPASE"/>
    <property type="match status" value="1"/>
</dbReference>
<evidence type="ECO:0000259" key="1">
    <source>
        <dbReference type="Pfam" id="PF00561"/>
    </source>
</evidence>
<proteinExistence type="predicted"/>
<dbReference type="PRINTS" id="PR00111">
    <property type="entry name" value="ABHYDROLASE"/>
</dbReference>
<gene>
    <name evidence="2" type="ORF">MGWOODY_Smn3136</name>
</gene>
<dbReference type="InterPro" id="IPR050266">
    <property type="entry name" value="AB_hydrolase_sf"/>
</dbReference>
<dbReference type="EC" id="3.1.1.24" evidence="2"/>
<keyword evidence="2" id="KW-0378">Hydrolase</keyword>
<feature type="domain" description="AB hydrolase-1" evidence="1">
    <location>
        <begin position="61"/>
        <end position="225"/>
    </location>
</feature>
<dbReference type="EMBL" id="CZQE01000174">
    <property type="protein sequence ID" value="CUS44733.1"/>
    <property type="molecule type" value="Genomic_DNA"/>
</dbReference>
<accession>A0A160TJQ4</accession>
<protein>
    <submittedName>
        <fullName evidence="2">Beta-ketoadipate enol-lactone hydrolase</fullName>
        <ecNumber evidence="2">3.1.1.24</ecNumber>
    </submittedName>
</protein>
<dbReference type="SUPFAM" id="SSF53474">
    <property type="entry name" value="alpha/beta-Hydrolases"/>
    <property type="match status" value="1"/>
</dbReference>
<dbReference type="InterPro" id="IPR029058">
    <property type="entry name" value="AB_hydrolase_fold"/>
</dbReference>
<evidence type="ECO:0000313" key="2">
    <source>
        <dbReference type="EMBL" id="CUS44733.1"/>
    </source>
</evidence>
<sequence>MGAGFRVKDMLQPTVFLPGLLCDAVLWRAQIDGLSDLVAPFVADLTLDDSVEAMARRTLAAAPPRFALIALSMGGYVAFEMLRQAPERIERLALIATSAAPDSPERAAERRAGIESLRLGRFRGVTDRLLPQLLHESLLHSAVAETVKAMAERVGGAAFLRQQKAILGRADSRSLLADIAMPTLVAVGDSDVLTPPDEAEDIQRGVAGARLHRFRDCGHLPALERTDETTAVLRDWLVA</sequence>
<dbReference type="AlphaFoldDB" id="A0A160TJQ4"/>
<dbReference type="Pfam" id="PF00561">
    <property type="entry name" value="Abhydrolase_1"/>
    <property type="match status" value="1"/>
</dbReference>
<dbReference type="InterPro" id="IPR000073">
    <property type="entry name" value="AB_hydrolase_1"/>
</dbReference>